<evidence type="ECO:0000313" key="10">
    <source>
        <dbReference type="Proteomes" id="UP000462152"/>
    </source>
</evidence>
<evidence type="ECO:0000313" key="9">
    <source>
        <dbReference type="EMBL" id="MUN55155.1"/>
    </source>
</evidence>
<evidence type="ECO:0000256" key="5">
    <source>
        <dbReference type="ARBA" id="ARBA00022989"/>
    </source>
</evidence>
<dbReference type="NCBIfam" id="NF005929">
    <property type="entry name" value="PRK07946.1"/>
    <property type="match status" value="1"/>
</dbReference>
<evidence type="ECO:0000256" key="1">
    <source>
        <dbReference type="ARBA" id="ARBA00004651"/>
    </source>
</evidence>
<dbReference type="Gene3D" id="1.10.287.3510">
    <property type="match status" value="1"/>
</dbReference>
<dbReference type="RefSeq" id="WP_129314595.1">
    <property type="nucleotide sequence ID" value="NZ_NOIQ01000002.1"/>
</dbReference>
<evidence type="ECO:0000256" key="2">
    <source>
        <dbReference type="ARBA" id="ARBA00010388"/>
    </source>
</evidence>
<dbReference type="Proteomes" id="UP000462152">
    <property type="component" value="Unassembled WGS sequence"/>
</dbReference>
<keyword evidence="10" id="KW-1185">Reference proteome</keyword>
<feature type="transmembrane region" description="Helical" evidence="8">
    <location>
        <begin position="73"/>
        <end position="94"/>
    </location>
</feature>
<reference evidence="9 10" key="1">
    <citation type="submission" date="2019-12" db="EMBL/GenBank/DDBJ databases">
        <authorList>
            <person name="Li J."/>
            <person name="Shi Y."/>
            <person name="Xu G."/>
            <person name="Xiao D."/>
            <person name="Ran X."/>
        </authorList>
    </citation>
    <scope>NUCLEOTIDE SEQUENCE [LARGE SCALE GENOMIC DNA]</scope>
    <source>
        <strain evidence="9 10">JCM 15915</strain>
    </source>
</reference>
<comment type="subcellular location">
    <subcellularLocation>
        <location evidence="1">Cell membrane</location>
        <topology evidence="1">Multi-pass membrane protein</topology>
    </subcellularLocation>
</comment>
<dbReference type="OrthoDB" id="9799219at2"/>
<comment type="caution">
    <text evidence="9">The sequence shown here is derived from an EMBL/GenBank/DDBJ whole genome shotgun (WGS) entry which is preliminary data.</text>
</comment>
<evidence type="ECO:0000256" key="4">
    <source>
        <dbReference type="ARBA" id="ARBA00022692"/>
    </source>
</evidence>
<feature type="compositionally biased region" description="Basic and acidic residues" evidence="7">
    <location>
        <begin position="173"/>
        <end position="191"/>
    </location>
</feature>
<feature type="transmembrane region" description="Helical" evidence="8">
    <location>
        <begin position="6"/>
        <end position="22"/>
    </location>
</feature>
<evidence type="ECO:0000256" key="8">
    <source>
        <dbReference type="SAM" id="Phobius"/>
    </source>
</evidence>
<dbReference type="GO" id="GO:0005886">
    <property type="term" value="C:plasma membrane"/>
    <property type="evidence" value="ECO:0007669"/>
    <property type="project" value="UniProtKB-SubCell"/>
</dbReference>
<feature type="compositionally biased region" description="Basic and acidic residues" evidence="7">
    <location>
        <begin position="139"/>
        <end position="160"/>
    </location>
</feature>
<feature type="compositionally biased region" description="Acidic residues" evidence="7">
    <location>
        <begin position="120"/>
        <end position="138"/>
    </location>
</feature>
<keyword evidence="6 8" id="KW-0472">Membrane</keyword>
<keyword evidence="4 8" id="KW-0812">Transmembrane</keyword>
<feature type="transmembrane region" description="Helical" evidence="8">
    <location>
        <begin position="29"/>
        <end position="53"/>
    </location>
</feature>
<evidence type="ECO:0000256" key="6">
    <source>
        <dbReference type="ARBA" id="ARBA00023136"/>
    </source>
</evidence>
<dbReference type="EMBL" id="WOGT01000004">
    <property type="protein sequence ID" value="MUN55155.1"/>
    <property type="molecule type" value="Genomic_DNA"/>
</dbReference>
<dbReference type="PANTHER" id="PTHR34583:SF2">
    <property type="entry name" value="ANTIPORTER SUBUNIT MNHC2-RELATED"/>
    <property type="match status" value="1"/>
</dbReference>
<gene>
    <name evidence="9" type="ORF">GMA10_08010</name>
</gene>
<sequence length="191" mass="21222">MIDAALLLVMGVLYAVGVYLILEKSLTKVLLGLMLITNATNILILHTGGVSGLPAFFDSEVAAEDYFDPLPQALVLTAIVISFSVTALMLGMIYRSWVLSRRDDIQDDAEDRRVAAQPDYDPEDDDAAPIEPSEFEGSEEQREEAYRQRKQAERAKKEGSRPQAPDEVPGFSGEHHPHLDQGDRDRGEWHA</sequence>
<comment type="similarity">
    <text evidence="2">Belongs to the CPA3 antiporters (TC 2.A.63) subunit C family.</text>
</comment>
<keyword evidence="5 8" id="KW-1133">Transmembrane helix</keyword>
<dbReference type="InterPro" id="IPR039428">
    <property type="entry name" value="NUOK/Mnh_C1-like"/>
</dbReference>
<dbReference type="InterPro" id="IPR050601">
    <property type="entry name" value="CPA3_antiporter_subunitC"/>
</dbReference>
<accession>A0A7K1LIY8</accession>
<feature type="region of interest" description="Disordered" evidence="7">
    <location>
        <begin position="109"/>
        <end position="191"/>
    </location>
</feature>
<name>A0A7K1LIY8_9MICC</name>
<evidence type="ECO:0000256" key="3">
    <source>
        <dbReference type="ARBA" id="ARBA00022475"/>
    </source>
</evidence>
<dbReference type="PANTHER" id="PTHR34583">
    <property type="entry name" value="ANTIPORTER SUBUNIT MNHC2-RELATED"/>
    <property type="match status" value="1"/>
</dbReference>
<dbReference type="Pfam" id="PF00420">
    <property type="entry name" value="Oxidored_q2"/>
    <property type="match status" value="1"/>
</dbReference>
<protein>
    <submittedName>
        <fullName evidence="9">Na(+)/H(+) antiporter subunit C</fullName>
    </submittedName>
</protein>
<evidence type="ECO:0000256" key="7">
    <source>
        <dbReference type="SAM" id="MobiDB-lite"/>
    </source>
</evidence>
<dbReference type="AlphaFoldDB" id="A0A7K1LIY8"/>
<keyword evidence="3" id="KW-1003">Cell membrane</keyword>
<organism evidence="9 10">
    <name type="scientific">Rothia koreensis</name>
    <dbReference type="NCBI Taxonomy" id="592378"/>
    <lineage>
        <taxon>Bacteria</taxon>
        <taxon>Bacillati</taxon>
        <taxon>Actinomycetota</taxon>
        <taxon>Actinomycetes</taxon>
        <taxon>Micrococcales</taxon>
        <taxon>Micrococcaceae</taxon>
        <taxon>Rothia</taxon>
    </lineage>
</organism>
<proteinExistence type="inferred from homology"/>